<reference evidence="1 2" key="1">
    <citation type="submission" date="2020-08" db="EMBL/GenBank/DDBJ databases">
        <title>Sequencing the genomes of 1000 actinobacteria strains.</title>
        <authorList>
            <person name="Klenk H.-P."/>
        </authorList>
    </citation>
    <scope>NUCLEOTIDE SEQUENCE [LARGE SCALE GENOMIC DNA]</scope>
    <source>
        <strain evidence="1 2">DSM 43768</strain>
    </source>
</reference>
<accession>A0A7X0TVV2</accession>
<dbReference type="Proteomes" id="UP000565579">
    <property type="component" value="Unassembled WGS sequence"/>
</dbReference>
<proteinExistence type="predicted"/>
<dbReference type="SUPFAM" id="SSF51735">
    <property type="entry name" value="NAD(P)-binding Rossmann-fold domains"/>
    <property type="match status" value="1"/>
</dbReference>
<comment type="caution">
    <text evidence="1">The sequence shown here is derived from an EMBL/GenBank/DDBJ whole genome shotgun (WGS) entry which is preliminary data.</text>
</comment>
<dbReference type="PANTHER" id="PTHR44147:SF2">
    <property type="entry name" value="DEHYDROGENASE_REDUCTASE SDR FAMILY MEMBER 1"/>
    <property type="match status" value="1"/>
</dbReference>
<dbReference type="RefSeq" id="WP_185100315.1">
    <property type="nucleotide sequence ID" value="NZ_BAAAXY010000015.1"/>
</dbReference>
<dbReference type="PRINTS" id="PR00081">
    <property type="entry name" value="GDHRDH"/>
</dbReference>
<dbReference type="InterPro" id="IPR002347">
    <property type="entry name" value="SDR_fam"/>
</dbReference>
<organism evidence="1 2">
    <name type="scientific">Nonomuraea rubra</name>
    <dbReference type="NCBI Taxonomy" id="46180"/>
    <lineage>
        <taxon>Bacteria</taxon>
        <taxon>Bacillati</taxon>
        <taxon>Actinomycetota</taxon>
        <taxon>Actinomycetes</taxon>
        <taxon>Streptosporangiales</taxon>
        <taxon>Streptosporangiaceae</taxon>
        <taxon>Nonomuraea</taxon>
    </lineage>
</organism>
<evidence type="ECO:0000313" key="2">
    <source>
        <dbReference type="Proteomes" id="UP000565579"/>
    </source>
</evidence>
<gene>
    <name evidence="1" type="ORF">HD593_000270</name>
</gene>
<dbReference type="Gene3D" id="3.40.50.720">
    <property type="entry name" value="NAD(P)-binding Rossmann-like Domain"/>
    <property type="match status" value="1"/>
</dbReference>
<evidence type="ECO:0000313" key="1">
    <source>
        <dbReference type="EMBL" id="MBB6545475.1"/>
    </source>
</evidence>
<dbReference type="AlphaFoldDB" id="A0A7X0TVV2"/>
<dbReference type="EMBL" id="JACHMI010000001">
    <property type="protein sequence ID" value="MBB6545475.1"/>
    <property type="molecule type" value="Genomic_DNA"/>
</dbReference>
<dbReference type="PANTHER" id="PTHR44147">
    <property type="entry name" value="DEHYDROGENASE/REDUCTASE SDR FAMILY MEMBER 1"/>
    <property type="match status" value="1"/>
</dbReference>
<dbReference type="InterPro" id="IPR036291">
    <property type="entry name" value="NAD(P)-bd_dom_sf"/>
</dbReference>
<protein>
    <submittedName>
        <fullName evidence="1">NAD(P)-dependent dehydrogenase (Short-subunit alcohol dehydrogenase family)</fullName>
    </submittedName>
</protein>
<sequence length="255" mass="27137">MTGTVAVVTGAARGIGRGIALVLGEAGATVYVTDRESRERRHSELPGTVEDTAEQVSGRGGTGVPVRVDHADDRAVEELFARVRAEHGGLDLLVANACAGNALPFRGGPFWTLPLDHWHNMIDVGVRSHLVSAWYAAPLLIERGGLIVLTGYADPDAEVIAGHLFYDLAMTGVSRLARSLAHDLRPHRVTALAISPGFTRTEAILAELGEDVTEGDSVEFPGRAVRALLEDPDVGRHSGRTLPVAALADEYGFPR</sequence>
<name>A0A7X0TVV2_9ACTN</name>
<dbReference type="Pfam" id="PF13561">
    <property type="entry name" value="adh_short_C2"/>
    <property type="match status" value="1"/>
</dbReference>
<keyword evidence="2" id="KW-1185">Reference proteome</keyword>